<feature type="region of interest" description="Disordered" evidence="2">
    <location>
        <begin position="387"/>
        <end position="406"/>
    </location>
</feature>
<evidence type="ECO:0000256" key="2">
    <source>
        <dbReference type="SAM" id="MobiDB-lite"/>
    </source>
</evidence>
<dbReference type="Pfam" id="PF13300">
    <property type="entry name" value="DUF4078"/>
    <property type="match status" value="1"/>
</dbReference>
<feature type="region of interest" description="Disordered" evidence="2">
    <location>
        <begin position="171"/>
        <end position="220"/>
    </location>
</feature>
<dbReference type="GO" id="GO:0005634">
    <property type="term" value="C:nucleus"/>
    <property type="evidence" value="ECO:0007669"/>
    <property type="project" value="TreeGrafter"/>
</dbReference>
<organism evidence="4 5">
    <name type="scientific">Ceutorhynchus assimilis</name>
    <name type="common">cabbage seed weevil</name>
    <dbReference type="NCBI Taxonomy" id="467358"/>
    <lineage>
        <taxon>Eukaryota</taxon>
        <taxon>Metazoa</taxon>
        <taxon>Ecdysozoa</taxon>
        <taxon>Arthropoda</taxon>
        <taxon>Hexapoda</taxon>
        <taxon>Insecta</taxon>
        <taxon>Pterygota</taxon>
        <taxon>Neoptera</taxon>
        <taxon>Endopterygota</taxon>
        <taxon>Coleoptera</taxon>
        <taxon>Polyphaga</taxon>
        <taxon>Cucujiformia</taxon>
        <taxon>Curculionidae</taxon>
        <taxon>Ceutorhynchinae</taxon>
        <taxon>Ceutorhynchus</taxon>
    </lineage>
</organism>
<name>A0A9P0DJH7_9CUCU</name>
<dbReference type="Pfam" id="PF25449">
    <property type="entry name" value="CCDC174_GRSR"/>
    <property type="match status" value="1"/>
</dbReference>
<dbReference type="InterPro" id="IPR057464">
    <property type="entry name" value="CCDC174_GRSR"/>
</dbReference>
<feature type="region of interest" description="Disordered" evidence="2">
    <location>
        <begin position="266"/>
        <end position="358"/>
    </location>
</feature>
<feature type="compositionally biased region" description="Basic and acidic residues" evidence="2">
    <location>
        <begin position="387"/>
        <end position="397"/>
    </location>
</feature>
<feature type="compositionally biased region" description="Polar residues" evidence="2">
    <location>
        <begin position="477"/>
        <end position="495"/>
    </location>
</feature>
<feature type="region of interest" description="Disordered" evidence="2">
    <location>
        <begin position="423"/>
        <end position="503"/>
    </location>
</feature>
<feature type="compositionally biased region" description="Basic residues" evidence="2">
    <location>
        <begin position="310"/>
        <end position="319"/>
    </location>
</feature>
<feature type="compositionally biased region" description="Basic and acidic residues" evidence="2">
    <location>
        <begin position="548"/>
        <end position="561"/>
    </location>
</feature>
<dbReference type="AlphaFoldDB" id="A0A9P0DJH7"/>
<proteinExistence type="predicted"/>
<reference evidence="4" key="1">
    <citation type="submission" date="2022-01" db="EMBL/GenBank/DDBJ databases">
        <authorList>
            <person name="King R."/>
        </authorList>
    </citation>
    <scope>NUCLEOTIDE SEQUENCE</scope>
</reference>
<dbReference type="InterPro" id="IPR025066">
    <property type="entry name" value="CCDC174-like"/>
</dbReference>
<dbReference type="Proteomes" id="UP001152799">
    <property type="component" value="Chromosome 5"/>
</dbReference>
<dbReference type="PANTHER" id="PTHR15885:SF1">
    <property type="entry name" value="COILED-COIL DOMAIN-CONTAINING PROTEIN 174"/>
    <property type="match status" value="1"/>
</dbReference>
<dbReference type="OrthoDB" id="333551at2759"/>
<keyword evidence="1" id="KW-0175">Coiled coil</keyword>
<sequence>MSSYEISKSSLISLKAEILRKQEELGKAKQANSEKIKVIKKKALELKNKGVDDRKLNDLNEEEQDLLKLSRSKLEAKSKLYDKLSANANPEQNEEINRKYLVRFDKKQGGSSFQSTNEEFPEESEDEEKHNSDYYDDDVDPSNEWVEYTDCLGRSRKCLRKDLENIKAKDADLKLIIDKPQQPVVNTEETNSDKDKENENNEKEKEEQVDANIEVEPEMISADMEREKLRRQWEQEEEELRDKTNIHYQNVLFNEARLHGTGYYAFSKDEEERAKQQDALRKLRAETEQQQKKAQDLKAQREKQMAARMKAARNRRRARLGLPPEEDEPEPTPESTPDTEEDKRKSEEKSKEGEKLLAEARKRHVRPWDIGKEGVNEFYQMNQDEWNEKKRKERHSEFAPPMTYNKSREFSSMKKIECDIDSSDKSLKFSSITPRNAKNRHQKLKNINPYKQSHKTTNSEASDDEDNDELLKDYMKSQPSGSNNKTYSTCQNTSYDPEYPTEQNDDVIFSHNKISASGSSAMNPTPIFNEVEEPDYNDALLADYHKIMPDNDEQPERKRTEIAPPPTYDYYGASDSKKPKYASGKVNLADSIEAGLKFLRKQAERKSSRRADDFEIM</sequence>
<feature type="compositionally biased region" description="Basic and acidic residues" evidence="2">
    <location>
        <begin position="191"/>
        <end position="208"/>
    </location>
</feature>
<evidence type="ECO:0000259" key="3">
    <source>
        <dbReference type="Pfam" id="PF25449"/>
    </source>
</evidence>
<feature type="region of interest" description="Disordered" evidence="2">
    <location>
        <begin position="107"/>
        <end position="143"/>
    </location>
</feature>
<feature type="compositionally biased region" description="Basic and acidic residues" evidence="2">
    <location>
        <begin position="341"/>
        <end position="358"/>
    </location>
</feature>
<evidence type="ECO:0000256" key="1">
    <source>
        <dbReference type="ARBA" id="ARBA00023054"/>
    </source>
</evidence>
<protein>
    <recommendedName>
        <fullName evidence="3">CCDC174 alpha/beta GRSR domain-containing protein</fullName>
    </recommendedName>
</protein>
<feature type="region of interest" description="Disordered" evidence="2">
    <location>
        <begin position="548"/>
        <end position="579"/>
    </location>
</feature>
<keyword evidence="5" id="KW-1185">Reference proteome</keyword>
<evidence type="ECO:0000313" key="4">
    <source>
        <dbReference type="EMBL" id="CAH1131437.1"/>
    </source>
</evidence>
<evidence type="ECO:0000313" key="5">
    <source>
        <dbReference type="Proteomes" id="UP001152799"/>
    </source>
</evidence>
<accession>A0A9P0DJH7</accession>
<feature type="compositionally biased region" description="Basic and acidic residues" evidence="2">
    <location>
        <begin position="267"/>
        <end position="305"/>
    </location>
</feature>
<dbReference type="PANTHER" id="PTHR15885">
    <property type="entry name" value="COILED-COIL DOMAIN-CONTAINING PROTEIN 174"/>
    <property type="match status" value="1"/>
</dbReference>
<dbReference type="EMBL" id="OU892281">
    <property type="protein sequence ID" value="CAH1131437.1"/>
    <property type="molecule type" value="Genomic_DNA"/>
</dbReference>
<gene>
    <name evidence="4" type="ORF">CEUTPL_LOCUS10005</name>
</gene>
<feature type="domain" description="CCDC174 alpha/beta GRSR" evidence="3">
    <location>
        <begin position="145"/>
        <end position="174"/>
    </location>
</feature>